<dbReference type="GO" id="GO:0000160">
    <property type="term" value="P:phosphorelay signal transduction system"/>
    <property type="evidence" value="ECO:0007669"/>
    <property type="project" value="InterPro"/>
</dbReference>
<name>A0A6J7HT30_9ZZZZ</name>
<dbReference type="Gene3D" id="3.40.50.2300">
    <property type="match status" value="1"/>
</dbReference>
<feature type="domain" description="Response regulatory" evidence="1">
    <location>
        <begin position="12"/>
        <end position="131"/>
    </location>
</feature>
<accession>A0A6J7HT30</accession>
<dbReference type="InterPro" id="IPR001789">
    <property type="entry name" value="Sig_transdc_resp-reg_receiver"/>
</dbReference>
<organism evidence="2">
    <name type="scientific">freshwater metagenome</name>
    <dbReference type="NCBI Taxonomy" id="449393"/>
    <lineage>
        <taxon>unclassified sequences</taxon>
        <taxon>metagenomes</taxon>
        <taxon>ecological metagenomes</taxon>
    </lineage>
</organism>
<proteinExistence type="predicted"/>
<dbReference type="PROSITE" id="PS50110">
    <property type="entry name" value="RESPONSE_REGULATORY"/>
    <property type="match status" value="1"/>
</dbReference>
<evidence type="ECO:0000259" key="1">
    <source>
        <dbReference type="PROSITE" id="PS50110"/>
    </source>
</evidence>
<gene>
    <name evidence="2" type="ORF">UFOPK3610_01447</name>
</gene>
<reference evidence="2" key="1">
    <citation type="submission" date="2020-05" db="EMBL/GenBank/DDBJ databases">
        <authorList>
            <person name="Chiriac C."/>
            <person name="Salcher M."/>
            <person name="Ghai R."/>
            <person name="Kavagutti S V."/>
        </authorList>
    </citation>
    <scope>NUCLEOTIDE SEQUENCE</scope>
</reference>
<evidence type="ECO:0000313" key="2">
    <source>
        <dbReference type="EMBL" id="CAB4921606.1"/>
    </source>
</evidence>
<protein>
    <submittedName>
        <fullName evidence="2">Unannotated protein</fullName>
    </submittedName>
</protein>
<sequence>MSTSATTSKPLSVLVYSHDRNARERVLTGLGRRPSPELPSVTYIECATPAAAISAMDAGGIDLAIFDGEAAPIGGMGLCRQVKDEIFECPPVLVLIGRPQDAWLATWSRADGVVPHPIDAVVLADCVAALLRRRVVATP</sequence>
<dbReference type="AlphaFoldDB" id="A0A6J7HT30"/>
<dbReference type="EMBL" id="CAFBMR010000068">
    <property type="protein sequence ID" value="CAB4921606.1"/>
    <property type="molecule type" value="Genomic_DNA"/>
</dbReference>
<dbReference type="InterPro" id="IPR011006">
    <property type="entry name" value="CheY-like_superfamily"/>
</dbReference>
<dbReference type="SUPFAM" id="SSF52172">
    <property type="entry name" value="CheY-like"/>
    <property type="match status" value="1"/>
</dbReference>